<accession>A0A9P6VM72</accession>
<feature type="region of interest" description="Disordered" evidence="5">
    <location>
        <begin position="315"/>
        <end position="345"/>
    </location>
</feature>
<dbReference type="InterPro" id="IPR017853">
    <property type="entry name" value="GH"/>
</dbReference>
<organism evidence="8 9">
    <name type="scientific">Hyphodiscus hymeniophilus</name>
    <dbReference type="NCBI Taxonomy" id="353542"/>
    <lineage>
        <taxon>Eukaryota</taxon>
        <taxon>Fungi</taxon>
        <taxon>Dikarya</taxon>
        <taxon>Ascomycota</taxon>
        <taxon>Pezizomycotina</taxon>
        <taxon>Leotiomycetes</taxon>
        <taxon>Helotiales</taxon>
        <taxon>Hyphodiscaceae</taxon>
        <taxon>Hyphodiscus</taxon>
    </lineage>
</organism>
<dbReference type="InterPro" id="IPR000805">
    <property type="entry name" value="Glyco_hydro_26"/>
</dbReference>
<keyword evidence="6" id="KW-0732">Signal</keyword>
<dbReference type="InterPro" id="IPR022790">
    <property type="entry name" value="GH26_dom"/>
</dbReference>
<keyword evidence="3 4" id="KW-0326">Glycosidase</keyword>
<evidence type="ECO:0000313" key="9">
    <source>
        <dbReference type="Proteomes" id="UP000785200"/>
    </source>
</evidence>
<keyword evidence="2 4" id="KW-0378">Hydrolase</keyword>
<feature type="chain" id="PRO_5040156006" evidence="6">
    <location>
        <begin position="20"/>
        <end position="345"/>
    </location>
</feature>
<dbReference type="Gene3D" id="3.20.20.80">
    <property type="entry name" value="Glycosidases"/>
    <property type="match status" value="1"/>
</dbReference>
<evidence type="ECO:0000256" key="3">
    <source>
        <dbReference type="ARBA" id="ARBA00023295"/>
    </source>
</evidence>
<dbReference type="GO" id="GO:0006080">
    <property type="term" value="P:substituted mannan metabolic process"/>
    <property type="evidence" value="ECO:0007669"/>
    <property type="project" value="InterPro"/>
</dbReference>
<comment type="caution">
    <text evidence="8">The sequence shown here is derived from an EMBL/GenBank/DDBJ whole genome shotgun (WGS) entry which is preliminary data.</text>
</comment>
<sequence>MKVLTISFEAVALAAGVSALTTLHKSNVQKRVDGLPSGGVVANGVAFGFLPSDGSAASPSYTMSTIDSTLGGKASTYGWYSQITSSTYDGSQLLEVLDDVVSSGAVFQPAIMPYIPFSQVTPSVASQVASVLGQFTAKGVEVWLRFGHEMNYYVGAGTYSGSPAEFITAWKNIHSAVSSNSLIKMYWSPNIPVSTANQYFPGASYVDVVGIDCYPSSPLSSTAFSDCYSEFYNTYSSSSGYNIPFAIGETGYGSDGNNDQWLSQLVSQNMCDYPNYIAASWFEYDKESDFRIVMGSSSILAETKSLLLHNSGKGTSGCSGGGGGSTTTSIPPPISTFPADSCTWG</sequence>
<dbReference type="AlphaFoldDB" id="A0A9P6VM72"/>
<evidence type="ECO:0000256" key="1">
    <source>
        <dbReference type="ARBA" id="ARBA00007754"/>
    </source>
</evidence>
<dbReference type="SUPFAM" id="SSF51445">
    <property type="entry name" value="(Trans)glycosidases"/>
    <property type="match status" value="1"/>
</dbReference>
<comment type="similarity">
    <text evidence="1 4">Belongs to the glycosyl hydrolase 26 family.</text>
</comment>
<feature type="domain" description="GH26" evidence="7">
    <location>
        <begin position="1"/>
        <end position="303"/>
    </location>
</feature>
<protein>
    <submittedName>
        <fullName evidence="8">1,4-beta-D-mannan mannanohydrolase</fullName>
    </submittedName>
</protein>
<dbReference type="Pfam" id="PF02156">
    <property type="entry name" value="Glyco_hydro_26"/>
    <property type="match status" value="1"/>
</dbReference>
<keyword evidence="9" id="KW-1185">Reference proteome</keyword>
<proteinExistence type="inferred from homology"/>
<evidence type="ECO:0000256" key="4">
    <source>
        <dbReference type="PROSITE-ProRule" id="PRU01100"/>
    </source>
</evidence>
<feature type="active site" description="Nucleophile" evidence="4">
    <location>
        <position position="249"/>
    </location>
</feature>
<name>A0A9P6VM72_9HELO</name>
<dbReference type="EMBL" id="VNKQ01000006">
    <property type="protein sequence ID" value="KAG0650570.1"/>
    <property type="molecule type" value="Genomic_DNA"/>
</dbReference>
<dbReference type="PROSITE" id="PS51764">
    <property type="entry name" value="GH26"/>
    <property type="match status" value="1"/>
</dbReference>
<gene>
    <name evidence="8" type="ORF">D0Z07_3038</name>
</gene>
<evidence type="ECO:0000313" key="8">
    <source>
        <dbReference type="EMBL" id="KAG0650570.1"/>
    </source>
</evidence>
<evidence type="ECO:0000259" key="7">
    <source>
        <dbReference type="PROSITE" id="PS51764"/>
    </source>
</evidence>
<feature type="active site" description="Proton donor" evidence="4">
    <location>
        <position position="149"/>
    </location>
</feature>
<dbReference type="OrthoDB" id="428177at2759"/>
<feature type="signal peptide" evidence="6">
    <location>
        <begin position="1"/>
        <end position="19"/>
    </location>
</feature>
<evidence type="ECO:0000256" key="2">
    <source>
        <dbReference type="ARBA" id="ARBA00022801"/>
    </source>
</evidence>
<dbReference type="GO" id="GO:0016985">
    <property type="term" value="F:mannan endo-1,4-beta-mannosidase activity"/>
    <property type="evidence" value="ECO:0007669"/>
    <property type="project" value="InterPro"/>
</dbReference>
<dbReference type="Proteomes" id="UP000785200">
    <property type="component" value="Unassembled WGS sequence"/>
</dbReference>
<evidence type="ECO:0000256" key="6">
    <source>
        <dbReference type="SAM" id="SignalP"/>
    </source>
</evidence>
<dbReference type="PANTHER" id="PTHR40079">
    <property type="entry name" value="MANNAN ENDO-1,4-BETA-MANNOSIDASE E-RELATED"/>
    <property type="match status" value="1"/>
</dbReference>
<feature type="compositionally biased region" description="Gly residues" evidence="5">
    <location>
        <begin position="315"/>
        <end position="325"/>
    </location>
</feature>
<dbReference type="PANTHER" id="PTHR40079:SF6">
    <property type="entry name" value="GH26 DOMAIN-CONTAINING PROTEIN"/>
    <property type="match status" value="1"/>
</dbReference>
<reference evidence="8" key="1">
    <citation type="submission" date="2019-07" db="EMBL/GenBank/DDBJ databases">
        <title>Hyphodiscus hymeniophilus genome sequencing and assembly.</title>
        <authorList>
            <person name="Kramer G."/>
            <person name="Nodwell J."/>
        </authorList>
    </citation>
    <scope>NUCLEOTIDE SEQUENCE</scope>
    <source>
        <strain evidence="8">ATCC 34498</strain>
    </source>
</reference>
<evidence type="ECO:0000256" key="5">
    <source>
        <dbReference type="SAM" id="MobiDB-lite"/>
    </source>
</evidence>